<proteinExistence type="predicted"/>
<dbReference type="EMBL" id="BAAAOR010000012">
    <property type="protein sequence ID" value="GAA1511493.1"/>
    <property type="molecule type" value="Genomic_DNA"/>
</dbReference>
<comment type="caution">
    <text evidence="1">The sequence shown here is derived from an EMBL/GenBank/DDBJ whole genome shotgun (WGS) entry which is preliminary data.</text>
</comment>
<name>A0ABN2A512_9ACTN</name>
<organism evidence="1 2">
    <name type="scientific">Nocardioides humi</name>
    <dbReference type="NCBI Taxonomy" id="449461"/>
    <lineage>
        <taxon>Bacteria</taxon>
        <taxon>Bacillati</taxon>
        <taxon>Actinomycetota</taxon>
        <taxon>Actinomycetes</taxon>
        <taxon>Propionibacteriales</taxon>
        <taxon>Nocardioidaceae</taxon>
        <taxon>Nocardioides</taxon>
    </lineage>
</organism>
<protein>
    <submittedName>
        <fullName evidence="1">Uncharacterized protein</fullName>
    </submittedName>
</protein>
<dbReference type="Proteomes" id="UP001500842">
    <property type="component" value="Unassembled WGS sequence"/>
</dbReference>
<evidence type="ECO:0000313" key="2">
    <source>
        <dbReference type="Proteomes" id="UP001500842"/>
    </source>
</evidence>
<reference evidence="1 2" key="1">
    <citation type="journal article" date="2019" name="Int. J. Syst. Evol. Microbiol.">
        <title>The Global Catalogue of Microorganisms (GCM) 10K type strain sequencing project: providing services to taxonomists for standard genome sequencing and annotation.</title>
        <authorList>
            <consortium name="The Broad Institute Genomics Platform"/>
            <consortium name="The Broad Institute Genome Sequencing Center for Infectious Disease"/>
            <person name="Wu L."/>
            <person name="Ma J."/>
        </authorList>
    </citation>
    <scope>NUCLEOTIDE SEQUENCE [LARGE SCALE GENOMIC DNA]</scope>
    <source>
        <strain evidence="1 2">JCM 14942</strain>
    </source>
</reference>
<keyword evidence="2" id="KW-1185">Reference proteome</keyword>
<gene>
    <name evidence="1" type="ORF">GCM10009788_14860</name>
</gene>
<sequence>MPAEPRGGEIPFGPVVPVADDAPAYDRLVAWTGRDPQWQP</sequence>
<evidence type="ECO:0000313" key="1">
    <source>
        <dbReference type="EMBL" id="GAA1511493.1"/>
    </source>
</evidence>
<dbReference type="RefSeq" id="WP_281285743.1">
    <property type="nucleotide sequence ID" value="NZ_BAAAOR010000012.1"/>
</dbReference>
<accession>A0ABN2A512</accession>